<comment type="caution">
    <text evidence="2">The sequence shown here is derived from an EMBL/GenBank/DDBJ whole genome shotgun (WGS) entry which is preliminary data.</text>
</comment>
<sequence length="213" mass="24671">MTSDNITVLLTQLGMRLDEQERQIKKQQQRIEEQQHQIEELTCENERLKAILEQQGSAKGSKPPIFKDDYSVDTHTGSGKSKRGHQSTGRRPHQSKQTQVDKQTDVYETGVDPSLCVERRRQYVWRIIDGKARYICYRLLARAQSQELPNIAGVRNSWSEYGIEIIVIVAYLHYWVGLSLDRVCEVMQFFTGLELSKSQVDALLTQLSQDWQE</sequence>
<accession>A0A947GL57</accession>
<protein>
    <submittedName>
        <fullName evidence="2">Uncharacterized protein</fullName>
    </submittedName>
</protein>
<evidence type="ECO:0000313" key="2">
    <source>
        <dbReference type="EMBL" id="MBT9317052.1"/>
    </source>
</evidence>
<keyword evidence="3" id="KW-1185">Reference proteome</keyword>
<evidence type="ECO:0000313" key="3">
    <source>
        <dbReference type="Proteomes" id="UP000717364"/>
    </source>
</evidence>
<feature type="compositionally biased region" description="Basic residues" evidence="1">
    <location>
        <begin position="80"/>
        <end position="94"/>
    </location>
</feature>
<reference evidence="2" key="1">
    <citation type="submission" date="2020-11" db="EMBL/GenBank/DDBJ databases">
        <authorList>
            <person name="Konstantinou D."/>
            <person name="Gkelis S."/>
            <person name="Popin R."/>
            <person name="Fewer D."/>
            <person name="Sivonen K."/>
        </authorList>
    </citation>
    <scope>NUCLEOTIDE SEQUENCE</scope>
    <source>
        <strain evidence="2">TAU-MAC 1115</strain>
    </source>
</reference>
<dbReference type="Proteomes" id="UP000717364">
    <property type="component" value="Unassembled WGS sequence"/>
</dbReference>
<feature type="non-terminal residue" evidence="2">
    <location>
        <position position="213"/>
    </location>
</feature>
<feature type="region of interest" description="Disordered" evidence="1">
    <location>
        <begin position="54"/>
        <end position="104"/>
    </location>
</feature>
<evidence type="ECO:0000256" key="1">
    <source>
        <dbReference type="SAM" id="MobiDB-lite"/>
    </source>
</evidence>
<organism evidence="2 3">
    <name type="scientific">Leptothoe spongobia TAU-MAC 1115</name>
    <dbReference type="NCBI Taxonomy" id="1967444"/>
    <lineage>
        <taxon>Bacteria</taxon>
        <taxon>Bacillati</taxon>
        <taxon>Cyanobacteriota</taxon>
        <taxon>Cyanophyceae</taxon>
        <taxon>Nodosilineales</taxon>
        <taxon>Cymatolegaceae</taxon>
        <taxon>Leptothoe</taxon>
        <taxon>Leptothoe spongobia</taxon>
    </lineage>
</organism>
<proteinExistence type="predicted"/>
<name>A0A947GL57_9CYAN</name>
<dbReference type="EMBL" id="JADOES010000037">
    <property type="protein sequence ID" value="MBT9317052.1"/>
    <property type="molecule type" value="Genomic_DNA"/>
</dbReference>
<gene>
    <name evidence="2" type="ORF">IXB50_16635</name>
</gene>
<dbReference type="AlphaFoldDB" id="A0A947GL57"/>
<dbReference type="CDD" id="cd14686">
    <property type="entry name" value="bZIP"/>
    <property type="match status" value="1"/>
</dbReference>
<dbReference type="RefSeq" id="WP_215610112.1">
    <property type="nucleotide sequence ID" value="NZ_JADOES010000037.1"/>
</dbReference>
<reference evidence="2" key="2">
    <citation type="journal article" date="2021" name="Mar. Drugs">
        <title>Genome Reduction and Secondary Metabolism of the Marine Sponge-Associated Cyanobacterium Leptothoe.</title>
        <authorList>
            <person name="Konstantinou D."/>
            <person name="Popin R.V."/>
            <person name="Fewer D.P."/>
            <person name="Sivonen K."/>
            <person name="Gkelis S."/>
        </authorList>
    </citation>
    <scope>NUCLEOTIDE SEQUENCE</scope>
    <source>
        <strain evidence="2">TAU-MAC 1115</strain>
    </source>
</reference>